<proteinExistence type="predicted"/>
<dbReference type="NCBIfam" id="TIGR00199">
    <property type="entry name" value="PncC_domain"/>
    <property type="match status" value="1"/>
</dbReference>
<evidence type="ECO:0000313" key="2">
    <source>
        <dbReference type="EMBL" id="AJG20953.1"/>
    </source>
</evidence>
<evidence type="ECO:0000259" key="1">
    <source>
        <dbReference type="Pfam" id="PF02464"/>
    </source>
</evidence>
<dbReference type="Proteomes" id="UP000031843">
    <property type="component" value="Chromosome main"/>
</dbReference>
<accession>A0A0C4YDK2</accession>
<dbReference type="InterPro" id="IPR036653">
    <property type="entry name" value="CinA-like_C"/>
</dbReference>
<dbReference type="EMBL" id="CP010536">
    <property type="protein sequence ID" value="AJG20953.1"/>
    <property type="molecule type" value="Genomic_DNA"/>
</dbReference>
<keyword evidence="3" id="KW-1185">Reference proteome</keyword>
<feature type="domain" description="CinA C-terminal" evidence="1">
    <location>
        <begin position="23"/>
        <end position="174"/>
    </location>
</feature>
<dbReference type="STRING" id="68895.RR42_m3587"/>
<dbReference type="Pfam" id="PF02464">
    <property type="entry name" value="CinA"/>
    <property type="match status" value="1"/>
</dbReference>
<protein>
    <submittedName>
        <fullName evidence="2">C-terminal domain of CinA type S</fullName>
    </submittedName>
</protein>
<gene>
    <name evidence="2" type="ORF">RR42_m3587</name>
</gene>
<dbReference type="Gene3D" id="3.90.950.20">
    <property type="entry name" value="CinA-like"/>
    <property type="match status" value="1"/>
</dbReference>
<name>A0A0C4YDK2_9BURK</name>
<reference evidence="2 3" key="1">
    <citation type="journal article" date="2015" name="Genome Announc.">
        <title>Complete Genome Sequence of Cupriavidus basilensis 4G11, Isolated from the Oak Ridge Field Research Center Site.</title>
        <authorList>
            <person name="Ray J."/>
            <person name="Waters R.J."/>
            <person name="Skerker J.M."/>
            <person name="Kuehl J.V."/>
            <person name="Price M.N."/>
            <person name="Huang J."/>
            <person name="Chakraborty R."/>
            <person name="Arkin A.P."/>
            <person name="Deutschbauer A."/>
        </authorList>
    </citation>
    <scope>NUCLEOTIDE SEQUENCE [LARGE SCALE GENOMIC DNA]</scope>
    <source>
        <strain evidence="2">4G11</strain>
    </source>
</reference>
<sequence length="179" mass="19060">MIDHFPNPSTESAIMPVSRLLDQLAVQVGISLNEKSLLLATAESCTGGLVAAAITDVSGSSGWFERGFVTYSNEAKSTMLGVPAKLIRDHGAVSEEVARAMAEGALLNSRAQVALSITGVAGPTGGTPEKPVGMVCFGWSNRVTTKVETQRFRGDRQQIRRQAAEYAIRGLLELVRNEA</sequence>
<dbReference type="AlphaFoldDB" id="A0A0C4YDK2"/>
<dbReference type="KEGG" id="cbw:RR42_m3587"/>
<dbReference type="SUPFAM" id="SSF142433">
    <property type="entry name" value="CinA-like"/>
    <property type="match status" value="1"/>
</dbReference>
<dbReference type="InterPro" id="IPR008136">
    <property type="entry name" value="CinA_C"/>
</dbReference>
<organism evidence="2 3">
    <name type="scientific">Cupriavidus basilensis</name>
    <dbReference type="NCBI Taxonomy" id="68895"/>
    <lineage>
        <taxon>Bacteria</taxon>
        <taxon>Pseudomonadati</taxon>
        <taxon>Pseudomonadota</taxon>
        <taxon>Betaproteobacteria</taxon>
        <taxon>Burkholderiales</taxon>
        <taxon>Burkholderiaceae</taxon>
        <taxon>Cupriavidus</taxon>
    </lineage>
</organism>
<evidence type="ECO:0000313" key="3">
    <source>
        <dbReference type="Proteomes" id="UP000031843"/>
    </source>
</evidence>